<evidence type="ECO:0000313" key="1">
    <source>
        <dbReference type="EMBL" id="KAK9115930.1"/>
    </source>
</evidence>
<organism evidence="1 2">
    <name type="scientific">Stephania japonica</name>
    <dbReference type="NCBI Taxonomy" id="461633"/>
    <lineage>
        <taxon>Eukaryota</taxon>
        <taxon>Viridiplantae</taxon>
        <taxon>Streptophyta</taxon>
        <taxon>Embryophyta</taxon>
        <taxon>Tracheophyta</taxon>
        <taxon>Spermatophyta</taxon>
        <taxon>Magnoliopsida</taxon>
        <taxon>Ranunculales</taxon>
        <taxon>Menispermaceae</taxon>
        <taxon>Menispermoideae</taxon>
        <taxon>Cissampelideae</taxon>
        <taxon>Stephania</taxon>
    </lineage>
</organism>
<accession>A0AAP0NSB9</accession>
<sequence>MPEVDVEDFCMNCGYDDHYEENCLGGRNAQSVKVDSYIGDTSKKEGTRNTNEVYTFAPMMIKT</sequence>
<gene>
    <name evidence="1" type="ORF">Sjap_014877</name>
</gene>
<protein>
    <submittedName>
        <fullName evidence="1">Uncharacterized protein</fullName>
    </submittedName>
</protein>
<dbReference type="Proteomes" id="UP001417504">
    <property type="component" value="Unassembled WGS sequence"/>
</dbReference>
<keyword evidence="2" id="KW-1185">Reference proteome</keyword>
<evidence type="ECO:0000313" key="2">
    <source>
        <dbReference type="Proteomes" id="UP001417504"/>
    </source>
</evidence>
<proteinExistence type="predicted"/>
<reference evidence="1 2" key="1">
    <citation type="submission" date="2024-01" db="EMBL/GenBank/DDBJ databases">
        <title>Genome assemblies of Stephania.</title>
        <authorList>
            <person name="Yang L."/>
        </authorList>
    </citation>
    <scope>NUCLEOTIDE SEQUENCE [LARGE SCALE GENOMIC DNA]</scope>
    <source>
        <strain evidence="1">QJT</strain>
        <tissue evidence="1">Leaf</tissue>
    </source>
</reference>
<dbReference type="AlphaFoldDB" id="A0AAP0NSB9"/>
<comment type="caution">
    <text evidence="1">The sequence shown here is derived from an EMBL/GenBank/DDBJ whole genome shotgun (WGS) entry which is preliminary data.</text>
</comment>
<name>A0AAP0NSB9_9MAGN</name>
<dbReference type="EMBL" id="JBBNAE010000006">
    <property type="protein sequence ID" value="KAK9115930.1"/>
    <property type="molecule type" value="Genomic_DNA"/>
</dbReference>